<protein>
    <submittedName>
        <fullName evidence="7">DUF202 domain-containing protein</fullName>
    </submittedName>
</protein>
<organism evidence="7 8">
    <name type="scientific">Sneathiella litorea</name>
    <dbReference type="NCBI Taxonomy" id="2606216"/>
    <lineage>
        <taxon>Bacteria</taxon>
        <taxon>Pseudomonadati</taxon>
        <taxon>Pseudomonadota</taxon>
        <taxon>Alphaproteobacteria</taxon>
        <taxon>Sneathiellales</taxon>
        <taxon>Sneathiellaceae</taxon>
        <taxon>Sneathiella</taxon>
    </lineage>
</organism>
<dbReference type="Pfam" id="PF02656">
    <property type="entry name" value="DUF202"/>
    <property type="match status" value="1"/>
</dbReference>
<dbReference type="RefSeq" id="WP_161314925.1">
    <property type="nucleotide sequence ID" value="NZ_WTUW01000002.1"/>
</dbReference>
<evidence type="ECO:0000256" key="1">
    <source>
        <dbReference type="ARBA" id="ARBA00004127"/>
    </source>
</evidence>
<accession>A0A6L8W5I0</accession>
<evidence type="ECO:0000256" key="4">
    <source>
        <dbReference type="ARBA" id="ARBA00023136"/>
    </source>
</evidence>
<gene>
    <name evidence="7" type="ORF">GQE98_06740</name>
</gene>
<comment type="subcellular location">
    <subcellularLocation>
        <location evidence="1">Endomembrane system</location>
        <topology evidence="1">Multi-pass membrane protein</topology>
    </subcellularLocation>
</comment>
<reference evidence="7 8" key="1">
    <citation type="submission" date="2019-12" db="EMBL/GenBank/DDBJ databases">
        <title>Snethiella sp. nov. sp. isolated from sea sand.</title>
        <authorList>
            <person name="Kim J."/>
            <person name="Jeong S.E."/>
            <person name="Jung H.S."/>
            <person name="Jeon C.O."/>
        </authorList>
    </citation>
    <scope>NUCLEOTIDE SEQUENCE [LARGE SCALE GENOMIC DNA]</scope>
    <source>
        <strain evidence="7 8">DP05</strain>
    </source>
</reference>
<keyword evidence="3 5" id="KW-1133">Transmembrane helix</keyword>
<keyword evidence="8" id="KW-1185">Reference proteome</keyword>
<keyword evidence="4 5" id="KW-0472">Membrane</keyword>
<evidence type="ECO:0000256" key="2">
    <source>
        <dbReference type="ARBA" id="ARBA00022692"/>
    </source>
</evidence>
<name>A0A6L8W5I0_9PROT</name>
<feature type="domain" description="DUF202" evidence="6">
    <location>
        <begin position="24"/>
        <end position="86"/>
    </location>
</feature>
<evidence type="ECO:0000256" key="5">
    <source>
        <dbReference type="SAM" id="Phobius"/>
    </source>
</evidence>
<dbReference type="AlphaFoldDB" id="A0A6L8W5I0"/>
<dbReference type="InterPro" id="IPR003807">
    <property type="entry name" value="DUF202"/>
</dbReference>
<dbReference type="EMBL" id="WTUW01000002">
    <property type="protein sequence ID" value="MZR30331.1"/>
    <property type="molecule type" value="Genomic_DNA"/>
</dbReference>
<evidence type="ECO:0000259" key="6">
    <source>
        <dbReference type="Pfam" id="PF02656"/>
    </source>
</evidence>
<evidence type="ECO:0000256" key="3">
    <source>
        <dbReference type="ARBA" id="ARBA00022989"/>
    </source>
</evidence>
<proteinExistence type="predicted"/>
<feature type="transmembrane region" description="Helical" evidence="5">
    <location>
        <begin position="33"/>
        <end position="52"/>
    </location>
</feature>
<keyword evidence="2 5" id="KW-0812">Transmembrane</keyword>
<sequence>MTDEQLENARDRRNVDTFKLAVHRTELANRRTLMAYIRTAIGLTAASIVLLKLLEDGWLTYVGWALLPIAAMCVLIGVDDYHRVKKSINEEKRDGGL</sequence>
<dbReference type="Proteomes" id="UP000476030">
    <property type="component" value="Unassembled WGS sequence"/>
</dbReference>
<evidence type="ECO:0000313" key="7">
    <source>
        <dbReference type="EMBL" id="MZR30331.1"/>
    </source>
</evidence>
<dbReference type="GO" id="GO:0012505">
    <property type="term" value="C:endomembrane system"/>
    <property type="evidence" value="ECO:0007669"/>
    <property type="project" value="UniProtKB-SubCell"/>
</dbReference>
<feature type="transmembrane region" description="Helical" evidence="5">
    <location>
        <begin position="58"/>
        <end position="78"/>
    </location>
</feature>
<evidence type="ECO:0000313" key="8">
    <source>
        <dbReference type="Proteomes" id="UP000476030"/>
    </source>
</evidence>
<comment type="caution">
    <text evidence="7">The sequence shown here is derived from an EMBL/GenBank/DDBJ whole genome shotgun (WGS) entry which is preliminary data.</text>
</comment>